<dbReference type="RefSeq" id="WP_008868837.1">
    <property type="nucleotide sequence ID" value="NZ_ACJN02000001.1"/>
</dbReference>
<organism evidence="4 5">
    <name type="scientific">Desulfonatronospira thiodismutans ASO3-1</name>
    <dbReference type="NCBI Taxonomy" id="555779"/>
    <lineage>
        <taxon>Bacteria</taxon>
        <taxon>Pseudomonadati</taxon>
        <taxon>Thermodesulfobacteriota</taxon>
        <taxon>Desulfovibrionia</taxon>
        <taxon>Desulfovibrionales</taxon>
        <taxon>Desulfonatronovibrionaceae</taxon>
        <taxon>Desulfonatronospira</taxon>
    </lineage>
</organism>
<evidence type="ECO:0000313" key="4">
    <source>
        <dbReference type="EMBL" id="EFI35708.1"/>
    </source>
</evidence>
<dbReference type="InterPro" id="IPR002586">
    <property type="entry name" value="CobQ/CobB/MinD/ParA_Nub-bd_dom"/>
</dbReference>
<dbReference type="GO" id="GO:0051782">
    <property type="term" value="P:negative regulation of cell division"/>
    <property type="evidence" value="ECO:0007669"/>
    <property type="project" value="TreeGrafter"/>
</dbReference>
<keyword evidence="5" id="KW-1185">Reference proteome</keyword>
<dbReference type="Gene3D" id="3.40.50.300">
    <property type="entry name" value="P-loop containing nucleotide triphosphate hydrolases"/>
    <property type="match status" value="1"/>
</dbReference>
<dbReference type="GO" id="GO:0016887">
    <property type="term" value="F:ATP hydrolysis activity"/>
    <property type="evidence" value="ECO:0007669"/>
    <property type="project" value="TreeGrafter"/>
</dbReference>
<dbReference type="GO" id="GO:0005524">
    <property type="term" value="F:ATP binding"/>
    <property type="evidence" value="ECO:0007669"/>
    <property type="project" value="UniProtKB-KW"/>
</dbReference>
<dbReference type="Pfam" id="PF01656">
    <property type="entry name" value="CbiA"/>
    <property type="match status" value="1"/>
</dbReference>
<comment type="caution">
    <text evidence="4">The sequence shown here is derived from an EMBL/GenBank/DDBJ whole genome shotgun (WGS) entry which is preliminary data.</text>
</comment>
<protein>
    <submittedName>
        <fullName evidence="4">Cobyrinic acid ac-diamide synthase</fullName>
    </submittedName>
</protein>
<dbReference type="InterPro" id="IPR025501">
    <property type="entry name" value="MinD_FleN"/>
</dbReference>
<dbReference type="eggNOG" id="COG0455">
    <property type="taxonomic scope" value="Bacteria"/>
</dbReference>
<name>D6SLZ7_9BACT</name>
<dbReference type="SUPFAM" id="SSF52540">
    <property type="entry name" value="P-loop containing nucleoside triphosphate hydrolases"/>
    <property type="match status" value="1"/>
</dbReference>
<dbReference type="PANTHER" id="PTHR43384:SF4">
    <property type="entry name" value="CELLULOSE BIOSYNTHESIS PROTEIN BCSQ-RELATED"/>
    <property type="match status" value="1"/>
</dbReference>
<dbReference type="Proteomes" id="UP000005496">
    <property type="component" value="Unassembled WGS sequence"/>
</dbReference>
<dbReference type="GO" id="GO:0009898">
    <property type="term" value="C:cytoplasmic side of plasma membrane"/>
    <property type="evidence" value="ECO:0007669"/>
    <property type="project" value="TreeGrafter"/>
</dbReference>
<gene>
    <name evidence="4" type="ORF">Dthio_PD3137</name>
</gene>
<dbReference type="InterPro" id="IPR050625">
    <property type="entry name" value="ParA/MinD_ATPase"/>
</dbReference>
<dbReference type="GO" id="GO:0005829">
    <property type="term" value="C:cytosol"/>
    <property type="evidence" value="ECO:0007669"/>
    <property type="project" value="TreeGrafter"/>
</dbReference>
<dbReference type="InterPro" id="IPR033875">
    <property type="entry name" value="FlhG"/>
</dbReference>
<dbReference type="OrthoDB" id="9773088at2"/>
<feature type="domain" description="CobQ/CobB/MinD/ParA nucleotide binding" evidence="3">
    <location>
        <begin position="11"/>
        <end position="227"/>
    </location>
</feature>
<dbReference type="CDD" id="cd02038">
    <property type="entry name" value="FlhG-like"/>
    <property type="match status" value="1"/>
</dbReference>
<dbReference type="InterPro" id="IPR027417">
    <property type="entry name" value="P-loop_NTPase"/>
</dbReference>
<dbReference type="AlphaFoldDB" id="D6SLZ7"/>
<keyword evidence="2" id="KW-0067">ATP-binding</keyword>
<evidence type="ECO:0000256" key="2">
    <source>
        <dbReference type="ARBA" id="ARBA00022840"/>
    </source>
</evidence>
<keyword evidence="1" id="KW-0547">Nucleotide-binding</keyword>
<dbReference type="PIRSF" id="PIRSF003092">
    <property type="entry name" value="MinD"/>
    <property type="match status" value="1"/>
</dbReference>
<dbReference type="EMBL" id="ACJN02000001">
    <property type="protein sequence ID" value="EFI35708.1"/>
    <property type="molecule type" value="Genomic_DNA"/>
</dbReference>
<dbReference type="PANTHER" id="PTHR43384">
    <property type="entry name" value="SEPTUM SITE-DETERMINING PROTEIN MIND HOMOLOG, CHLOROPLASTIC-RELATED"/>
    <property type="match status" value="1"/>
</dbReference>
<evidence type="ECO:0000259" key="3">
    <source>
        <dbReference type="Pfam" id="PF01656"/>
    </source>
</evidence>
<reference evidence="4" key="1">
    <citation type="submission" date="2010-05" db="EMBL/GenBank/DDBJ databases">
        <title>The draft genome of Desulfonatronospira thiodismutans ASO3-1.</title>
        <authorList>
            <consortium name="US DOE Joint Genome Institute (JGI-PGF)"/>
            <person name="Lucas S."/>
            <person name="Copeland A."/>
            <person name="Lapidus A."/>
            <person name="Cheng J.-F."/>
            <person name="Bruce D."/>
            <person name="Goodwin L."/>
            <person name="Pitluck S."/>
            <person name="Chertkov O."/>
            <person name="Brettin T."/>
            <person name="Detter J.C."/>
            <person name="Han C."/>
            <person name="Land M.L."/>
            <person name="Hauser L."/>
            <person name="Kyrpides N."/>
            <person name="Mikhailova N."/>
            <person name="Muyzer G."/>
            <person name="Woyke T."/>
        </authorList>
    </citation>
    <scope>NUCLEOTIDE SEQUENCE [LARGE SCALE GENOMIC DNA]</scope>
    <source>
        <strain evidence="4">ASO3-1</strain>
    </source>
</reference>
<sequence length="272" mass="30160">MKHQNRTLSLSIVSGKGGVGKTNLSLNLAYALFQTAQNTLLVDCDLGLANLDVMLGISPEKNLNDILDKEARAEDIVYSLEDNGLGLIPAASGVTDILDLDEDQQMQIIQRMENLLYKYNFLLLDVGAGISRTVRAFCQMTHKQVVIITPEPTSLTDGYALIKVLHTRQKIDDFHILVNMVDSEKEARLGFERIRAACAKFLQLEVGYLGQVQNDPAVLDSVRKQTPFFKLSPRSRASRDIMNVAEKLTQLRSDAMESIASVPPLRMGEPVT</sequence>
<evidence type="ECO:0000313" key="5">
    <source>
        <dbReference type="Proteomes" id="UP000005496"/>
    </source>
</evidence>
<proteinExistence type="predicted"/>
<evidence type="ECO:0000256" key="1">
    <source>
        <dbReference type="ARBA" id="ARBA00022741"/>
    </source>
</evidence>
<accession>D6SLZ7</accession>